<dbReference type="PANTHER" id="PTHR23131:SF4">
    <property type="entry name" value="METALLO-BETA-LACTAMASE SUPERFAMILY POTEIN"/>
    <property type="match status" value="1"/>
</dbReference>
<organism evidence="2 3">
    <name type="scientific">Clostridium homopropionicum DSM 5847</name>
    <dbReference type="NCBI Taxonomy" id="1121318"/>
    <lineage>
        <taxon>Bacteria</taxon>
        <taxon>Bacillati</taxon>
        <taxon>Bacillota</taxon>
        <taxon>Clostridia</taxon>
        <taxon>Eubacteriales</taxon>
        <taxon>Clostridiaceae</taxon>
        <taxon>Clostridium</taxon>
    </lineage>
</organism>
<dbReference type="AlphaFoldDB" id="A0A0L6Z7R3"/>
<dbReference type="STRING" id="36844.SAMN04488501_1099"/>
<dbReference type="SMART" id="SM00849">
    <property type="entry name" value="Lactamase_B"/>
    <property type="match status" value="1"/>
</dbReference>
<dbReference type="Proteomes" id="UP000037043">
    <property type="component" value="Unassembled WGS sequence"/>
</dbReference>
<accession>A0A0L6Z7R3</accession>
<protein>
    <submittedName>
        <fullName evidence="2">Hydroxyacylglutathione hydrolase</fullName>
        <ecNumber evidence="2">3.1.2.6</ecNumber>
    </submittedName>
</protein>
<dbReference type="Gene3D" id="1.10.10.10">
    <property type="entry name" value="Winged helix-like DNA-binding domain superfamily/Winged helix DNA-binding domain"/>
    <property type="match status" value="1"/>
</dbReference>
<sequence length="325" mass="37872">MITEIYSNIYKQEIPLPKNPLKAVNSYIITSPERNLIIDTGFNIEECKKAFMEGIEELAIDFTKTDLLVTHLHSDHSGLASELEKQGVRVYAGKIDGKMINDMTNGTYWDNFNRYKNMFHLNQDNVSVDDNPGYKYALKEPIEFTPVEEGDVINIGEYSFNIVDIPGHTPGHVGLYEKNHKLFFCGDHILDKITPNIAFWGFERDILEVYFNSLKKVYEYDIDFLFTAHRNIIIDYKRRINELLAHHDHRLNEVKEIIKNNKKTVRDTAANMHWELRYDKWEDFPKAQKWFASAEAASHLEHLACIGEAEKTEEDGILYYKLKSN</sequence>
<dbReference type="InterPro" id="IPR001279">
    <property type="entry name" value="Metallo-B-lactamas"/>
</dbReference>
<evidence type="ECO:0000313" key="2">
    <source>
        <dbReference type="EMBL" id="KOA19004.1"/>
    </source>
</evidence>
<dbReference type="SUPFAM" id="SSF56281">
    <property type="entry name" value="Metallo-hydrolase/oxidoreductase"/>
    <property type="match status" value="1"/>
</dbReference>
<dbReference type="GO" id="GO:0004416">
    <property type="term" value="F:hydroxyacylglutathione hydrolase activity"/>
    <property type="evidence" value="ECO:0007669"/>
    <property type="project" value="UniProtKB-EC"/>
</dbReference>
<reference evidence="3" key="1">
    <citation type="submission" date="2015-08" db="EMBL/GenBank/DDBJ databases">
        <title>Genome sequence of the strict anaerobe Clostridium homopropionicum LuHBu1 (DSM 5847T).</title>
        <authorList>
            <person name="Poehlein A."/>
            <person name="Beck M."/>
            <person name="Schiel-Bengelsdorf B."/>
            <person name="Bengelsdorf F.R."/>
            <person name="Daniel R."/>
            <person name="Duerre P."/>
        </authorList>
    </citation>
    <scope>NUCLEOTIDE SEQUENCE [LARGE SCALE GENOMIC DNA]</scope>
    <source>
        <strain evidence="3">DSM 5847</strain>
    </source>
</reference>
<feature type="domain" description="Metallo-beta-lactamase" evidence="1">
    <location>
        <begin position="23"/>
        <end position="229"/>
    </location>
</feature>
<keyword evidence="3" id="KW-1185">Reference proteome</keyword>
<gene>
    <name evidence="2" type="primary">gloB_4</name>
    <name evidence="2" type="ORF">CLHOM_27440</name>
</gene>
<evidence type="ECO:0000259" key="1">
    <source>
        <dbReference type="SMART" id="SM00849"/>
    </source>
</evidence>
<name>A0A0L6Z7R3_9CLOT</name>
<dbReference type="RefSeq" id="WP_052222223.1">
    <property type="nucleotide sequence ID" value="NZ_LHUR01000031.1"/>
</dbReference>
<dbReference type="InterPro" id="IPR036866">
    <property type="entry name" value="RibonucZ/Hydroxyglut_hydro"/>
</dbReference>
<keyword evidence="2" id="KW-0378">Hydrolase</keyword>
<dbReference type="PATRIC" id="fig|1121318.3.peg.2757"/>
<dbReference type="PANTHER" id="PTHR23131">
    <property type="entry name" value="ENDORIBONUCLEASE LACTB2"/>
    <property type="match status" value="1"/>
</dbReference>
<dbReference type="EMBL" id="LHUR01000031">
    <property type="protein sequence ID" value="KOA19004.1"/>
    <property type="molecule type" value="Genomic_DNA"/>
</dbReference>
<dbReference type="InterPro" id="IPR050662">
    <property type="entry name" value="Sec-metab_biosynth-thioest"/>
</dbReference>
<dbReference type="CDD" id="cd07725">
    <property type="entry name" value="TTHA1429-like_MBL-fold"/>
    <property type="match status" value="1"/>
</dbReference>
<dbReference type="InterPro" id="IPR036388">
    <property type="entry name" value="WH-like_DNA-bd_sf"/>
</dbReference>
<comment type="caution">
    <text evidence="2">The sequence shown here is derived from an EMBL/GenBank/DDBJ whole genome shotgun (WGS) entry which is preliminary data.</text>
</comment>
<proteinExistence type="predicted"/>
<dbReference type="Pfam" id="PF00753">
    <property type="entry name" value="Lactamase_B"/>
    <property type="match status" value="1"/>
</dbReference>
<dbReference type="EC" id="3.1.2.6" evidence="2"/>
<evidence type="ECO:0000313" key="3">
    <source>
        <dbReference type="Proteomes" id="UP000037043"/>
    </source>
</evidence>
<dbReference type="Gene3D" id="3.60.15.10">
    <property type="entry name" value="Ribonuclease Z/Hydroxyacylglutathione hydrolase-like"/>
    <property type="match status" value="1"/>
</dbReference>